<sequence>SVSGPGITYAHSKIEETKHFTMEMINKRVFNIFHDRDLVPWFDKQEGLTQIVSCPKKFNRFKCHTATRLFCNVVKICGNPRNFTINPAICE</sequence>
<proteinExistence type="predicted"/>
<accession>A0A8S2XPP4</accession>
<organism evidence="2 3">
    <name type="scientific">Didymodactylos carnosus</name>
    <dbReference type="NCBI Taxonomy" id="1234261"/>
    <lineage>
        <taxon>Eukaryota</taxon>
        <taxon>Metazoa</taxon>
        <taxon>Spiralia</taxon>
        <taxon>Gnathifera</taxon>
        <taxon>Rotifera</taxon>
        <taxon>Eurotatoria</taxon>
        <taxon>Bdelloidea</taxon>
        <taxon>Philodinida</taxon>
        <taxon>Philodinidae</taxon>
        <taxon>Didymodactylos</taxon>
    </lineage>
</organism>
<evidence type="ECO:0000313" key="2">
    <source>
        <dbReference type="EMBL" id="CAF4506483.1"/>
    </source>
</evidence>
<comment type="caution">
    <text evidence="2">The sequence shown here is derived from an EMBL/GenBank/DDBJ whole genome shotgun (WGS) entry which is preliminary data.</text>
</comment>
<dbReference type="EMBL" id="CAJOBA010096898">
    <property type="protein sequence ID" value="CAF4506483.1"/>
    <property type="molecule type" value="Genomic_DNA"/>
</dbReference>
<dbReference type="EMBL" id="CAJNOK010067679">
    <property type="protein sequence ID" value="CAF1655063.1"/>
    <property type="molecule type" value="Genomic_DNA"/>
</dbReference>
<reference evidence="2" key="1">
    <citation type="submission" date="2021-02" db="EMBL/GenBank/DDBJ databases">
        <authorList>
            <person name="Nowell W R."/>
        </authorList>
    </citation>
    <scope>NUCLEOTIDE SEQUENCE</scope>
</reference>
<protein>
    <submittedName>
        <fullName evidence="2">Uncharacterized protein</fullName>
    </submittedName>
</protein>
<gene>
    <name evidence="1" type="ORF">OVA965_LOCUS45029</name>
    <name evidence="2" type="ORF">TMI583_LOCUS48176</name>
</gene>
<dbReference type="Proteomes" id="UP000682733">
    <property type="component" value="Unassembled WGS sequence"/>
</dbReference>
<evidence type="ECO:0000313" key="1">
    <source>
        <dbReference type="EMBL" id="CAF1655063.1"/>
    </source>
</evidence>
<name>A0A8S2XPP4_9BILA</name>
<dbReference type="Proteomes" id="UP000677228">
    <property type="component" value="Unassembled WGS sequence"/>
</dbReference>
<feature type="non-terminal residue" evidence="2">
    <location>
        <position position="1"/>
    </location>
</feature>
<dbReference type="AlphaFoldDB" id="A0A8S2XPP4"/>
<evidence type="ECO:0000313" key="3">
    <source>
        <dbReference type="Proteomes" id="UP000682733"/>
    </source>
</evidence>